<gene>
    <name evidence="1" type="ORF">S06H3_59213</name>
</gene>
<comment type="caution">
    <text evidence="1">The sequence shown here is derived from an EMBL/GenBank/DDBJ whole genome shotgun (WGS) entry which is preliminary data.</text>
</comment>
<organism evidence="1">
    <name type="scientific">marine sediment metagenome</name>
    <dbReference type="NCBI Taxonomy" id="412755"/>
    <lineage>
        <taxon>unclassified sequences</taxon>
        <taxon>metagenomes</taxon>
        <taxon>ecological metagenomes</taxon>
    </lineage>
</organism>
<dbReference type="EMBL" id="BARV01038434">
    <property type="protein sequence ID" value="GAI47794.1"/>
    <property type="molecule type" value="Genomic_DNA"/>
</dbReference>
<proteinExistence type="predicted"/>
<accession>X1QWY1</accession>
<evidence type="ECO:0000313" key="1">
    <source>
        <dbReference type="EMBL" id="GAI47794.1"/>
    </source>
</evidence>
<protein>
    <submittedName>
        <fullName evidence="1">Uncharacterized protein</fullName>
    </submittedName>
</protein>
<sequence length="83" mass="9699">MAREVTNCVITNLIAVGSIYQYLSQNWHLKQIRVDLTFPHAGEQRTITERILSKEKVDYLYKFMLDKWKSGKLRVVITETDGP</sequence>
<name>X1QWY1_9ZZZZ</name>
<dbReference type="AlphaFoldDB" id="X1QWY1"/>
<reference evidence="1" key="1">
    <citation type="journal article" date="2014" name="Front. Microbiol.">
        <title>High frequency of phylogenetically diverse reductive dehalogenase-homologous genes in deep subseafloor sedimentary metagenomes.</title>
        <authorList>
            <person name="Kawai M."/>
            <person name="Futagami T."/>
            <person name="Toyoda A."/>
            <person name="Takaki Y."/>
            <person name="Nishi S."/>
            <person name="Hori S."/>
            <person name="Arai W."/>
            <person name="Tsubouchi T."/>
            <person name="Morono Y."/>
            <person name="Uchiyama I."/>
            <person name="Ito T."/>
            <person name="Fujiyama A."/>
            <person name="Inagaki F."/>
            <person name="Takami H."/>
        </authorList>
    </citation>
    <scope>NUCLEOTIDE SEQUENCE</scope>
    <source>
        <strain evidence="1">Expedition CK06-06</strain>
    </source>
</reference>